<accession>A0AAV4UNJ8</accession>
<protein>
    <submittedName>
        <fullName evidence="1">Uncharacterized protein</fullName>
    </submittedName>
</protein>
<dbReference type="Proteomes" id="UP001054837">
    <property type="component" value="Unassembled WGS sequence"/>
</dbReference>
<dbReference type="AlphaFoldDB" id="A0AAV4UNJ8"/>
<gene>
    <name evidence="1" type="ORF">CDAR_514111</name>
</gene>
<proteinExistence type="predicted"/>
<keyword evidence="2" id="KW-1185">Reference proteome</keyword>
<sequence>MNKLSKTSLNHSWYFTEKRGRYFQLRPRFHQTACSRFMNGHTSALTFRHDQKIFPQCHWYSSDMASSLAHISTCSGFEKDEVILDPQLFIDFSSIFGFIGIV</sequence>
<evidence type="ECO:0000313" key="1">
    <source>
        <dbReference type="EMBL" id="GIY59309.1"/>
    </source>
</evidence>
<dbReference type="EMBL" id="BPLQ01011645">
    <property type="protein sequence ID" value="GIY59309.1"/>
    <property type="molecule type" value="Genomic_DNA"/>
</dbReference>
<reference evidence="1 2" key="1">
    <citation type="submission" date="2021-06" db="EMBL/GenBank/DDBJ databases">
        <title>Caerostris darwini draft genome.</title>
        <authorList>
            <person name="Kono N."/>
            <person name="Arakawa K."/>
        </authorList>
    </citation>
    <scope>NUCLEOTIDE SEQUENCE [LARGE SCALE GENOMIC DNA]</scope>
</reference>
<organism evidence="1 2">
    <name type="scientific">Caerostris darwini</name>
    <dbReference type="NCBI Taxonomy" id="1538125"/>
    <lineage>
        <taxon>Eukaryota</taxon>
        <taxon>Metazoa</taxon>
        <taxon>Ecdysozoa</taxon>
        <taxon>Arthropoda</taxon>
        <taxon>Chelicerata</taxon>
        <taxon>Arachnida</taxon>
        <taxon>Araneae</taxon>
        <taxon>Araneomorphae</taxon>
        <taxon>Entelegynae</taxon>
        <taxon>Araneoidea</taxon>
        <taxon>Araneidae</taxon>
        <taxon>Caerostris</taxon>
    </lineage>
</organism>
<comment type="caution">
    <text evidence="1">The sequence shown here is derived from an EMBL/GenBank/DDBJ whole genome shotgun (WGS) entry which is preliminary data.</text>
</comment>
<name>A0AAV4UNJ8_9ARAC</name>
<evidence type="ECO:0000313" key="2">
    <source>
        <dbReference type="Proteomes" id="UP001054837"/>
    </source>
</evidence>